<gene>
    <name evidence="2" type="ORF">ACAOBT_LOCUS2851</name>
</gene>
<feature type="region of interest" description="Disordered" evidence="1">
    <location>
        <begin position="1"/>
        <end position="39"/>
    </location>
</feature>
<sequence length="104" mass="11560">MNNLGLESTLDPSRISATPVSTTHNLPQESARTLNGDTILSGGTMPDSSVCQLTVSSIHSHLLQKFYKQEPSDDPMNRNLEDLYKDCELLKLELLHIQSSDYGR</sequence>
<evidence type="ECO:0000256" key="1">
    <source>
        <dbReference type="SAM" id="MobiDB-lite"/>
    </source>
</evidence>
<keyword evidence="3" id="KW-1185">Reference proteome</keyword>
<organism evidence="2 3">
    <name type="scientific">Acanthoscelides obtectus</name>
    <name type="common">Bean weevil</name>
    <name type="synonym">Bruchus obtectus</name>
    <dbReference type="NCBI Taxonomy" id="200917"/>
    <lineage>
        <taxon>Eukaryota</taxon>
        <taxon>Metazoa</taxon>
        <taxon>Ecdysozoa</taxon>
        <taxon>Arthropoda</taxon>
        <taxon>Hexapoda</taxon>
        <taxon>Insecta</taxon>
        <taxon>Pterygota</taxon>
        <taxon>Neoptera</taxon>
        <taxon>Endopterygota</taxon>
        <taxon>Coleoptera</taxon>
        <taxon>Polyphaga</taxon>
        <taxon>Cucujiformia</taxon>
        <taxon>Chrysomeloidea</taxon>
        <taxon>Chrysomelidae</taxon>
        <taxon>Bruchinae</taxon>
        <taxon>Bruchini</taxon>
        <taxon>Acanthoscelides</taxon>
    </lineage>
</organism>
<dbReference type="Proteomes" id="UP001152888">
    <property type="component" value="Unassembled WGS sequence"/>
</dbReference>
<evidence type="ECO:0000313" key="2">
    <source>
        <dbReference type="EMBL" id="CAH1958789.1"/>
    </source>
</evidence>
<dbReference type="AlphaFoldDB" id="A0A9P0JRW8"/>
<reference evidence="2" key="1">
    <citation type="submission" date="2022-03" db="EMBL/GenBank/DDBJ databases">
        <authorList>
            <person name="Sayadi A."/>
        </authorList>
    </citation>
    <scope>NUCLEOTIDE SEQUENCE</scope>
</reference>
<proteinExistence type="predicted"/>
<comment type="caution">
    <text evidence="2">The sequence shown here is derived from an EMBL/GenBank/DDBJ whole genome shotgun (WGS) entry which is preliminary data.</text>
</comment>
<dbReference type="OrthoDB" id="10536283at2759"/>
<dbReference type="EMBL" id="CAKOFQ010006679">
    <property type="protein sequence ID" value="CAH1958789.1"/>
    <property type="molecule type" value="Genomic_DNA"/>
</dbReference>
<protein>
    <submittedName>
        <fullName evidence="2">Uncharacterized protein</fullName>
    </submittedName>
</protein>
<name>A0A9P0JRW8_ACAOB</name>
<accession>A0A9P0JRW8</accession>
<evidence type="ECO:0000313" key="3">
    <source>
        <dbReference type="Proteomes" id="UP001152888"/>
    </source>
</evidence>
<feature type="compositionally biased region" description="Polar residues" evidence="1">
    <location>
        <begin position="15"/>
        <end position="38"/>
    </location>
</feature>